<dbReference type="Proteomes" id="UP001359559">
    <property type="component" value="Unassembled WGS sequence"/>
</dbReference>
<organism evidence="1 2">
    <name type="scientific">Clitoria ternatea</name>
    <name type="common">Butterfly pea</name>
    <dbReference type="NCBI Taxonomy" id="43366"/>
    <lineage>
        <taxon>Eukaryota</taxon>
        <taxon>Viridiplantae</taxon>
        <taxon>Streptophyta</taxon>
        <taxon>Embryophyta</taxon>
        <taxon>Tracheophyta</taxon>
        <taxon>Spermatophyta</taxon>
        <taxon>Magnoliopsida</taxon>
        <taxon>eudicotyledons</taxon>
        <taxon>Gunneridae</taxon>
        <taxon>Pentapetalae</taxon>
        <taxon>rosids</taxon>
        <taxon>fabids</taxon>
        <taxon>Fabales</taxon>
        <taxon>Fabaceae</taxon>
        <taxon>Papilionoideae</taxon>
        <taxon>50 kb inversion clade</taxon>
        <taxon>NPAAA clade</taxon>
        <taxon>indigoferoid/millettioid clade</taxon>
        <taxon>Phaseoleae</taxon>
        <taxon>Clitoria</taxon>
    </lineage>
</organism>
<keyword evidence="2" id="KW-1185">Reference proteome</keyword>
<dbReference type="AlphaFoldDB" id="A0AAN9PD66"/>
<sequence length="91" mass="10021">MAFEGTTERKEVGIRNWHTKSELGVGMLLVSVGMLSLYLNQCLRRFPAWLTPTQRWHAPCRHSTSCPLTALSIGTQAVSVARLVANPLLGS</sequence>
<evidence type="ECO:0000313" key="2">
    <source>
        <dbReference type="Proteomes" id="UP001359559"/>
    </source>
</evidence>
<accession>A0AAN9PD66</accession>
<gene>
    <name evidence="1" type="ORF">RJT34_15948</name>
</gene>
<name>A0AAN9PD66_CLITE</name>
<protein>
    <submittedName>
        <fullName evidence="1">Uncharacterized protein</fullName>
    </submittedName>
</protein>
<proteinExistence type="predicted"/>
<comment type="caution">
    <text evidence="1">The sequence shown here is derived from an EMBL/GenBank/DDBJ whole genome shotgun (WGS) entry which is preliminary data.</text>
</comment>
<reference evidence="1 2" key="1">
    <citation type="submission" date="2024-01" db="EMBL/GenBank/DDBJ databases">
        <title>The genomes of 5 underutilized Papilionoideae crops provide insights into root nodulation and disease resistance.</title>
        <authorList>
            <person name="Yuan L."/>
        </authorList>
    </citation>
    <scope>NUCLEOTIDE SEQUENCE [LARGE SCALE GENOMIC DNA]</scope>
    <source>
        <strain evidence="1">LY-2023</strain>
        <tissue evidence="1">Leaf</tissue>
    </source>
</reference>
<evidence type="ECO:0000313" key="1">
    <source>
        <dbReference type="EMBL" id="KAK7293087.1"/>
    </source>
</evidence>
<dbReference type="EMBL" id="JAYKXN010000004">
    <property type="protein sequence ID" value="KAK7293087.1"/>
    <property type="molecule type" value="Genomic_DNA"/>
</dbReference>